<accession>A0A285PHL1</accession>
<keyword evidence="2" id="KW-1185">Reference proteome</keyword>
<reference evidence="1 2" key="1">
    <citation type="submission" date="2017-09" db="EMBL/GenBank/DDBJ databases">
        <authorList>
            <person name="Ehlers B."/>
            <person name="Leendertz F.H."/>
        </authorList>
    </citation>
    <scope>NUCLEOTIDE SEQUENCE [LARGE SCALE GENOMIC DNA]</scope>
    <source>
        <strain evidence="1 2">DSM 18289</strain>
    </source>
</reference>
<proteinExistence type="predicted"/>
<evidence type="ECO:0000313" key="2">
    <source>
        <dbReference type="Proteomes" id="UP000219439"/>
    </source>
</evidence>
<organism evidence="1 2">
    <name type="scientific">Cohaesibacter gelatinilyticus</name>
    <dbReference type="NCBI Taxonomy" id="372072"/>
    <lineage>
        <taxon>Bacteria</taxon>
        <taxon>Pseudomonadati</taxon>
        <taxon>Pseudomonadota</taxon>
        <taxon>Alphaproteobacteria</taxon>
        <taxon>Hyphomicrobiales</taxon>
        <taxon>Cohaesibacteraceae</taxon>
    </lineage>
</organism>
<protein>
    <submittedName>
        <fullName evidence="1">Uncharacterized protein</fullName>
    </submittedName>
</protein>
<gene>
    <name evidence="1" type="ORF">SAMN06265368_4021</name>
</gene>
<dbReference type="EMBL" id="OBEL01000006">
    <property type="protein sequence ID" value="SNZ20908.1"/>
    <property type="molecule type" value="Genomic_DNA"/>
</dbReference>
<dbReference type="Proteomes" id="UP000219439">
    <property type="component" value="Unassembled WGS sequence"/>
</dbReference>
<dbReference type="RefSeq" id="WP_097155285.1">
    <property type="nucleotide sequence ID" value="NZ_OBEL01000006.1"/>
</dbReference>
<evidence type="ECO:0000313" key="1">
    <source>
        <dbReference type="EMBL" id="SNZ20908.1"/>
    </source>
</evidence>
<dbReference type="AlphaFoldDB" id="A0A285PHL1"/>
<name>A0A285PHL1_9HYPH</name>
<sequence length="68" mass="8354">MLDKGAEKALEPDDFSNFARKLSRRDTGHQRRWFPFYATIMGDDYGRNDKRMFLRHREDLRRFTTERK</sequence>